<name>A0A369TLY5_9RHOB</name>
<comment type="caution">
    <text evidence="3">The sequence shown here is derived from an EMBL/GenBank/DDBJ whole genome shotgun (WGS) entry which is preliminary data.</text>
</comment>
<dbReference type="GO" id="GO:0016301">
    <property type="term" value="F:kinase activity"/>
    <property type="evidence" value="ECO:0007669"/>
    <property type="project" value="UniProtKB-UniRule"/>
</dbReference>
<dbReference type="PANTHER" id="PTHR12149:SF8">
    <property type="entry name" value="PROTEIN-RIBULOSAMINE 3-KINASE"/>
    <property type="match status" value="1"/>
</dbReference>
<gene>
    <name evidence="3" type="ORF">DU478_10420</name>
</gene>
<sequence>MTRILGLEVLDSRPLHGGDLSEVRLITLPDRQVVVKRGRDVATEARMLRAMARAGAPVPEVLEVGDDVLVLSYLPETTPATDTWRRLGADLARMHGTVGGRYGWDEDHAFGAVRIDNTPNGDWPGFWAERRLLSGIADVPQDLAGRLERLAARLPGLLPKTPPAALLHGDLWAGNLLFTAERGWLIDPACYHGDAEVDLAMLHLFGRPGPGFDEGYGALRPGWQDRRPIYQLWPALVHLRLFGQGYRGMVERCLGAIGA</sequence>
<dbReference type="RefSeq" id="WP_114510893.1">
    <property type="nucleotide sequence ID" value="NZ_QPMK01000006.1"/>
</dbReference>
<dbReference type="Proteomes" id="UP000253977">
    <property type="component" value="Unassembled WGS sequence"/>
</dbReference>
<organism evidence="3 4">
    <name type="scientific">Thalassococcus profundi</name>
    <dbReference type="NCBI Taxonomy" id="2282382"/>
    <lineage>
        <taxon>Bacteria</taxon>
        <taxon>Pseudomonadati</taxon>
        <taxon>Pseudomonadota</taxon>
        <taxon>Alphaproteobacteria</taxon>
        <taxon>Rhodobacterales</taxon>
        <taxon>Roseobacteraceae</taxon>
        <taxon>Thalassococcus</taxon>
    </lineage>
</organism>
<keyword evidence="2 3" id="KW-0808">Transferase</keyword>
<dbReference type="AlphaFoldDB" id="A0A369TLY5"/>
<evidence type="ECO:0000313" key="3">
    <source>
        <dbReference type="EMBL" id="RDD66321.1"/>
    </source>
</evidence>
<evidence type="ECO:0000313" key="4">
    <source>
        <dbReference type="Proteomes" id="UP000253977"/>
    </source>
</evidence>
<dbReference type="Gene3D" id="3.30.200.20">
    <property type="entry name" value="Phosphorylase Kinase, domain 1"/>
    <property type="match status" value="1"/>
</dbReference>
<proteinExistence type="inferred from homology"/>
<evidence type="ECO:0000256" key="2">
    <source>
        <dbReference type="PIRNR" id="PIRNR006221"/>
    </source>
</evidence>
<dbReference type="Gene3D" id="3.90.1200.10">
    <property type="match status" value="1"/>
</dbReference>
<dbReference type="EMBL" id="QPMK01000006">
    <property type="protein sequence ID" value="RDD66321.1"/>
    <property type="molecule type" value="Genomic_DNA"/>
</dbReference>
<keyword evidence="2" id="KW-0418">Kinase</keyword>
<dbReference type="PANTHER" id="PTHR12149">
    <property type="entry name" value="FRUCTOSAMINE 3 KINASE-RELATED PROTEIN"/>
    <property type="match status" value="1"/>
</dbReference>
<dbReference type="InterPro" id="IPR011009">
    <property type="entry name" value="Kinase-like_dom_sf"/>
</dbReference>
<keyword evidence="4" id="KW-1185">Reference proteome</keyword>
<dbReference type="PIRSF" id="PIRSF006221">
    <property type="entry name" value="Ketosamine-3-kinase"/>
    <property type="match status" value="1"/>
</dbReference>
<protein>
    <submittedName>
        <fullName evidence="3">Aminoglycoside phosphotransferase</fullName>
    </submittedName>
</protein>
<dbReference type="Pfam" id="PF03881">
    <property type="entry name" value="Fructosamin_kin"/>
    <property type="match status" value="1"/>
</dbReference>
<evidence type="ECO:0000256" key="1">
    <source>
        <dbReference type="ARBA" id="ARBA00009460"/>
    </source>
</evidence>
<comment type="similarity">
    <text evidence="1 2">Belongs to the fructosamine kinase family.</text>
</comment>
<dbReference type="SUPFAM" id="SSF56112">
    <property type="entry name" value="Protein kinase-like (PK-like)"/>
    <property type="match status" value="1"/>
</dbReference>
<dbReference type="OrthoDB" id="5291879at2"/>
<reference evidence="3 4" key="1">
    <citation type="submission" date="2018-07" db="EMBL/GenBank/DDBJ databases">
        <title>Thalassococcus profundi sp. nov., a marine bacterium isolated from deep seawater of Okinawa Trough.</title>
        <authorList>
            <person name="Yu M."/>
        </authorList>
    </citation>
    <scope>NUCLEOTIDE SEQUENCE [LARGE SCALE GENOMIC DNA]</scope>
    <source>
        <strain evidence="3 4">WRAS1</strain>
    </source>
</reference>
<accession>A0A369TLY5</accession>
<dbReference type="InterPro" id="IPR016477">
    <property type="entry name" value="Fructo-/Ketosamine-3-kinase"/>
</dbReference>